<organism evidence="3 4">
    <name type="scientific">Alteromonas aestuariivivens</name>
    <dbReference type="NCBI Taxonomy" id="1938339"/>
    <lineage>
        <taxon>Bacteria</taxon>
        <taxon>Pseudomonadati</taxon>
        <taxon>Pseudomonadota</taxon>
        <taxon>Gammaproteobacteria</taxon>
        <taxon>Alteromonadales</taxon>
        <taxon>Alteromonadaceae</taxon>
        <taxon>Alteromonas/Salinimonas group</taxon>
        <taxon>Alteromonas</taxon>
    </lineage>
</organism>
<dbReference type="OrthoDB" id="9766390at2"/>
<evidence type="ECO:0000313" key="4">
    <source>
        <dbReference type="Proteomes" id="UP000256561"/>
    </source>
</evidence>
<feature type="compositionally biased region" description="Low complexity" evidence="1">
    <location>
        <begin position="377"/>
        <end position="388"/>
    </location>
</feature>
<feature type="region of interest" description="Disordered" evidence="1">
    <location>
        <begin position="376"/>
        <end position="409"/>
    </location>
</feature>
<dbReference type="PANTHER" id="PTHR30441">
    <property type="entry name" value="DUF748 DOMAIN-CONTAINING PROTEIN"/>
    <property type="match status" value="1"/>
</dbReference>
<gene>
    <name evidence="3" type="ORF">DXV75_04020</name>
</gene>
<dbReference type="EMBL" id="QRHA01000002">
    <property type="protein sequence ID" value="RDV28137.1"/>
    <property type="molecule type" value="Genomic_DNA"/>
</dbReference>
<dbReference type="InterPro" id="IPR007844">
    <property type="entry name" value="AsmA"/>
</dbReference>
<comment type="caution">
    <text evidence="3">The sequence shown here is derived from an EMBL/GenBank/DDBJ whole genome shotgun (WGS) entry which is preliminary data.</text>
</comment>
<feature type="domain" description="AsmA" evidence="2">
    <location>
        <begin position="1"/>
        <end position="546"/>
    </location>
</feature>
<dbReference type="GO" id="GO:0090313">
    <property type="term" value="P:regulation of protein targeting to membrane"/>
    <property type="evidence" value="ECO:0007669"/>
    <property type="project" value="TreeGrafter"/>
</dbReference>
<dbReference type="AlphaFoldDB" id="A0A3D8ME40"/>
<dbReference type="PANTHER" id="PTHR30441:SF8">
    <property type="entry name" value="DUF748 DOMAIN-CONTAINING PROTEIN"/>
    <property type="match status" value="1"/>
</dbReference>
<dbReference type="InterPro" id="IPR052894">
    <property type="entry name" value="AsmA-related"/>
</dbReference>
<accession>A0A3D8ME40</accession>
<evidence type="ECO:0000256" key="1">
    <source>
        <dbReference type="SAM" id="MobiDB-lite"/>
    </source>
</evidence>
<name>A0A3D8ME40_9ALTE</name>
<dbReference type="GO" id="GO:0005886">
    <property type="term" value="C:plasma membrane"/>
    <property type="evidence" value="ECO:0007669"/>
    <property type="project" value="TreeGrafter"/>
</dbReference>
<evidence type="ECO:0000313" key="3">
    <source>
        <dbReference type="EMBL" id="RDV28137.1"/>
    </source>
</evidence>
<evidence type="ECO:0000259" key="2">
    <source>
        <dbReference type="Pfam" id="PF05170"/>
    </source>
</evidence>
<dbReference type="RefSeq" id="WP_115592095.1">
    <property type="nucleotide sequence ID" value="NZ_QRHA01000002.1"/>
</dbReference>
<dbReference type="Pfam" id="PF05170">
    <property type="entry name" value="AsmA"/>
    <property type="match status" value="1"/>
</dbReference>
<protein>
    <submittedName>
        <fullName evidence="3">AsmA family protein</fullName>
    </submittedName>
</protein>
<sequence length="711" mass="76779">MSTFFKYIILALLACLLGAIAYLWVADFSELKPFIEKKVSEATGREFHIDGEFSLSVLPTPTLMVENVRLAGPEWSEKSQMLEVDSLYAQVGLWSLLFQPIEVNDFSLSGVNVVVETNADGQLNWQMGEAQPEPDEPEAERGEFPLNVHRASLNDIRVSYLAEGELKQEFVLSSLDVDEQEDHNTVLLAAMLGDISLSAEGNANREMAAFTALAGDAEISSELQYPDKSVAFSLNVQSLARVGELVELSGLPDETLVLKGELELDGSLVTLKQWVVSLADVEVLLDGQLNGEDSTVALSTRITADSLGLIAPELPKVRFSAQSEIAMGPDTLELKPFSLSLEDSKLNGFAVIRSGDTPTIQVEASSELFDLSPLAPESQQGEVSQQSELPKGAEQSEEEADSETQNSEWVFDEKPLPFEMLRKLDMDIKIDIARLVTPNAQLNNVAFSSRLDNGVLDFKTDFEGQYSGQYHTQLGLNAQSDNAQFTLDTSVTDFKLAALSGADVPEDQIPLTALDMSLTSNGSSPRQLASGLNGRVALTQGAGKVSNKLIGKLSGDILAQLFSALNPFAEEEEFTNWECSVFALDFEAGVGEISGFLFQSEKLMVVGGGELDLNDESIDIEFNTKPRKGVGVSADMFVTPFVKLSGSLSEPSVGLNQKGVLLSGGAAILTGGLSFLYTGLMDRATAEGGRCEEAMQGLHTPPGQEQIQSNE</sequence>
<dbReference type="Proteomes" id="UP000256561">
    <property type="component" value="Unassembled WGS sequence"/>
</dbReference>
<keyword evidence="4" id="KW-1185">Reference proteome</keyword>
<proteinExistence type="predicted"/>
<reference evidence="4" key="1">
    <citation type="submission" date="2018-08" db="EMBL/GenBank/DDBJ databases">
        <authorList>
            <person name="Zhang J."/>
            <person name="Du Z.-J."/>
        </authorList>
    </citation>
    <scope>NUCLEOTIDE SEQUENCE [LARGE SCALE GENOMIC DNA]</scope>
    <source>
        <strain evidence="4">KCTC 52655</strain>
    </source>
</reference>